<evidence type="ECO:0000313" key="2">
    <source>
        <dbReference type="Proteomes" id="UP000622317"/>
    </source>
</evidence>
<keyword evidence="1" id="KW-0378">Hydrolase</keyword>
<accession>A0A927FE06</accession>
<name>A0A927FE06_9BACT</name>
<dbReference type="InterPro" id="IPR036412">
    <property type="entry name" value="HAD-like_sf"/>
</dbReference>
<dbReference type="RefSeq" id="WP_191619029.1">
    <property type="nucleotide sequence ID" value="NZ_JACYFG010000051.1"/>
</dbReference>
<evidence type="ECO:0000313" key="1">
    <source>
        <dbReference type="EMBL" id="MBD5781955.1"/>
    </source>
</evidence>
<proteinExistence type="predicted"/>
<dbReference type="CDD" id="cd07516">
    <property type="entry name" value="HAD_Pase"/>
    <property type="match status" value="1"/>
</dbReference>
<dbReference type="EMBL" id="JACYFG010000051">
    <property type="protein sequence ID" value="MBD5781955.1"/>
    <property type="molecule type" value="Genomic_DNA"/>
</dbReference>
<dbReference type="GO" id="GO:0005829">
    <property type="term" value="C:cytosol"/>
    <property type="evidence" value="ECO:0007669"/>
    <property type="project" value="TreeGrafter"/>
</dbReference>
<dbReference type="Gene3D" id="3.30.1240.10">
    <property type="match status" value="1"/>
</dbReference>
<dbReference type="SFLD" id="SFLDS00003">
    <property type="entry name" value="Haloacid_Dehalogenase"/>
    <property type="match status" value="1"/>
</dbReference>
<dbReference type="NCBIfam" id="TIGR00099">
    <property type="entry name" value="Cof-subfamily"/>
    <property type="match status" value="1"/>
</dbReference>
<protein>
    <submittedName>
        <fullName evidence="1">HAD family hydrolase</fullName>
    </submittedName>
</protein>
<sequence>MTTSTSTSPFHPIRAVAIDLDGTLLSPDHSISAENRAAIEAMHDAGVEIILASGRHYQSMLPFARSLPQVRYMVSAQGAYASDVDNTQTFFESHMPTADAKAAIAFGLENELSIVAYAATGLYSLTPPSQWLDYYTKLAGITPTPTTPEAILEESIFKIVYFEESERLDSVQKHPFLRDSQLYTVRSMDNIFEQADPKTSKASALKPLIAHLGIDASELATFGDGNNDIPMFEFSGFSAAMDRAWAAPKQAATLVTPDGPPETSFARAVQAMQEHYQI</sequence>
<dbReference type="PANTHER" id="PTHR10000">
    <property type="entry name" value="PHOSPHOSERINE PHOSPHATASE"/>
    <property type="match status" value="1"/>
</dbReference>
<dbReference type="Proteomes" id="UP000622317">
    <property type="component" value="Unassembled WGS sequence"/>
</dbReference>
<dbReference type="InterPro" id="IPR023214">
    <property type="entry name" value="HAD_sf"/>
</dbReference>
<organism evidence="1 2">
    <name type="scientific">Pelagicoccus enzymogenes</name>
    <dbReference type="NCBI Taxonomy" id="2773457"/>
    <lineage>
        <taxon>Bacteria</taxon>
        <taxon>Pseudomonadati</taxon>
        <taxon>Verrucomicrobiota</taxon>
        <taxon>Opitutia</taxon>
        <taxon>Puniceicoccales</taxon>
        <taxon>Pelagicoccaceae</taxon>
        <taxon>Pelagicoccus</taxon>
    </lineage>
</organism>
<dbReference type="Pfam" id="PF08282">
    <property type="entry name" value="Hydrolase_3"/>
    <property type="match status" value="1"/>
</dbReference>
<dbReference type="GO" id="GO:0016791">
    <property type="term" value="F:phosphatase activity"/>
    <property type="evidence" value="ECO:0007669"/>
    <property type="project" value="TreeGrafter"/>
</dbReference>
<dbReference type="NCBIfam" id="TIGR01484">
    <property type="entry name" value="HAD-SF-IIB"/>
    <property type="match status" value="1"/>
</dbReference>
<dbReference type="Gene3D" id="3.40.50.1000">
    <property type="entry name" value="HAD superfamily/HAD-like"/>
    <property type="match status" value="1"/>
</dbReference>
<dbReference type="SUPFAM" id="SSF56784">
    <property type="entry name" value="HAD-like"/>
    <property type="match status" value="1"/>
</dbReference>
<dbReference type="InterPro" id="IPR000150">
    <property type="entry name" value="Cof"/>
</dbReference>
<keyword evidence="2" id="KW-1185">Reference proteome</keyword>
<dbReference type="AlphaFoldDB" id="A0A927FE06"/>
<comment type="caution">
    <text evidence="1">The sequence shown here is derived from an EMBL/GenBank/DDBJ whole genome shotgun (WGS) entry which is preliminary data.</text>
</comment>
<dbReference type="GO" id="GO:0000287">
    <property type="term" value="F:magnesium ion binding"/>
    <property type="evidence" value="ECO:0007669"/>
    <property type="project" value="TreeGrafter"/>
</dbReference>
<dbReference type="PROSITE" id="PS01228">
    <property type="entry name" value="COF_1"/>
    <property type="match status" value="1"/>
</dbReference>
<gene>
    <name evidence="1" type="ORF">IEN85_20820</name>
</gene>
<reference evidence="1" key="1">
    <citation type="submission" date="2020-09" db="EMBL/GenBank/DDBJ databases">
        <title>Pelagicoccus enzymogenes sp. nov. with an EPS production, isolated from marine sediment.</title>
        <authorList>
            <person name="Feng X."/>
        </authorList>
    </citation>
    <scope>NUCLEOTIDE SEQUENCE</scope>
    <source>
        <strain evidence="1">NFK12</strain>
    </source>
</reference>
<dbReference type="PANTHER" id="PTHR10000:SF8">
    <property type="entry name" value="HAD SUPERFAMILY HYDROLASE-LIKE, TYPE 3"/>
    <property type="match status" value="1"/>
</dbReference>
<dbReference type="InterPro" id="IPR006379">
    <property type="entry name" value="HAD-SF_hydro_IIB"/>
</dbReference>
<dbReference type="SFLD" id="SFLDG01140">
    <property type="entry name" value="C2.B:_Phosphomannomutase_and_P"/>
    <property type="match status" value="1"/>
</dbReference>